<keyword evidence="3" id="KW-1185">Reference proteome</keyword>
<protein>
    <submittedName>
        <fullName evidence="2">Complex I NDUFA9 subunit family protein</fullName>
    </submittedName>
</protein>
<dbReference type="SUPFAM" id="SSF51735">
    <property type="entry name" value="NAD(P)-binding Rossmann-fold domains"/>
    <property type="match status" value="1"/>
</dbReference>
<sequence>MKIAVFGGTGFLGRRIVERLLEKGFEVRAVSRHARQAKAALAPGAKAPERVEADILDRSSIARAIAGSDAVVNAVSLYVERGGLTFERVHVTAAADLASAARQAGIGRFVQISGIGADSRSDSSYIGARGRGDEMVRTMFPGAVVLRSAVMTGPDDAFLSTLIRLVRLLPVYPLFGNGATRLQPVYVGDVAEAVGRLVENPIDAPMFEIGGPRIMRYEELVREIARRLGAHPVLMPMPFAAWNALAGAAEFLPAPIITRNQVDLMRQDNVATGTMPGLPELGIEPLDIEEVIRMIQEKK</sequence>
<evidence type="ECO:0000313" key="3">
    <source>
        <dbReference type="Proteomes" id="UP001276840"/>
    </source>
</evidence>
<dbReference type="Proteomes" id="UP001276840">
    <property type="component" value="Unassembled WGS sequence"/>
</dbReference>
<evidence type="ECO:0000313" key="2">
    <source>
        <dbReference type="EMBL" id="MDX8528218.1"/>
    </source>
</evidence>
<reference evidence="2 3" key="1">
    <citation type="submission" date="2023-08" db="EMBL/GenBank/DDBJ databases">
        <title>Implementing the SeqCode for naming new Mesorhizobium species isolated from Vachellia karroo root nodules.</title>
        <authorList>
            <person name="Van Lill M."/>
        </authorList>
    </citation>
    <scope>NUCLEOTIDE SEQUENCE [LARGE SCALE GENOMIC DNA]</scope>
    <source>
        <strain evidence="2 3">MSK 1335</strain>
    </source>
</reference>
<proteinExistence type="predicted"/>
<dbReference type="PANTHER" id="PTHR12126">
    <property type="entry name" value="NADH-UBIQUINONE OXIDOREDUCTASE 39 KDA SUBUNIT-RELATED"/>
    <property type="match status" value="1"/>
</dbReference>
<evidence type="ECO:0000259" key="1">
    <source>
        <dbReference type="Pfam" id="PF13460"/>
    </source>
</evidence>
<dbReference type="RefSeq" id="WP_320236153.1">
    <property type="nucleotide sequence ID" value="NZ_JAVIJF010000024.1"/>
</dbReference>
<dbReference type="CDD" id="cd05271">
    <property type="entry name" value="NDUFA9_like_SDR_a"/>
    <property type="match status" value="1"/>
</dbReference>
<dbReference type="InterPro" id="IPR036291">
    <property type="entry name" value="NAD(P)-bd_dom_sf"/>
</dbReference>
<organism evidence="2 3">
    <name type="scientific">Mesorhizobium montanum</name>
    <dbReference type="NCBI Taxonomy" id="3072323"/>
    <lineage>
        <taxon>Bacteria</taxon>
        <taxon>Pseudomonadati</taxon>
        <taxon>Pseudomonadota</taxon>
        <taxon>Alphaproteobacteria</taxon>
        <taxon>Hyphomicrobiales</taxon>
        <taxon>Phyllobacteriaceae</taxon>
        <taxon>Mesorhizobium</taxon>
    </lineage>
</organism>
<dbReference type="InterPro" id="IPR016040">
    <property type="entry name" value="NAD(P)-bd_dom"/>
</dbReference>
<comment type="caution">
    <text evidence="2">The sequence shown here is derived from an EMBL/GenBank/DDBJ whole genome shotgun (WGS) entry which is preliminary data.</text>
</comment>
<dbReference type="Pfam" id="PF13460">
    <property type="entry name" value="NAD_binding_10"/>
    <property type="match status" value="1"/>
</dbReference>
<dbReference type="Gene3D" id="3.40.50.720">
    <property type="entry name" value="NAD(P)-binding Rossmann-like Domain"/>
    <property type="match status" value="1"/>
</dbReference>
<accession>A0ABU4ZS46</accession>
<dbReference type="PANTHER" id="PTHR12126:SF11">
    <property type="entry name" value="NADH DEHYDROGENASE [UBIQUINONE] 1 ALPHA SUBCOMPLEX SUBUNIT 9, MITOCHONDRIAL"/>
    <property type="match status" value="1"/>
</dbReference>
<name>A0ABU4ZS46_9HYPH</name>
<dbReference type="EMBL" id="JAVIJF010000024">
    <property type="protein sequence ID" value="MDX8528218.1"/>
    <property type="molecule type" value="Genomic_DNA"/>
</dbReference>
<feature type="domain" description="NAD(P)-binding" evidence="1">
    <location>
        <begin position="7"/>
        <end position="121"/>
    </location>
</feature>
<dbReference type="InterPro" id="IPR051207">
    <property type="entry name" value="ComplexI_NDUFA9_subunit"/>
</dbReference>
<gene>
    <name evidence="2" type="ORF">RFM68_27450</name>
</gene>